<dbReference type="InterPro" id="IPR047767">
    <property type="entry name" value="PSP1-like"/>
</dbReference>
<dbReference type="PANTHER" id="PTHR43830:SF3">
    <property type="entry name" value="PROTEIN PSP1"/>
    <property type="match status" value="1"/>
</dbReference>
<accession>A0A1J4SEL3</accession>
<evidence type="ECO:0000259" key="1">
    <source>
        <dbReference type="PROSITE" id="PS51411"/>
    </source>
</evidence>
<dbReference type="EMBL" id="MNUO01000083">
    <property type="protein sequence ID" value="OIN96701.1"/>
    <property type="molecule type" value="Genomic_DNA"/>
</dbReference>
<dbReference type="STRING" id="1817893.AUJ66_05510"/>
<dbReference type="Proteomes" id="UP000182278">
    <property type="component" value="Unassembled WGS sequence"/>
</dbReference>
<dbReference type="Pfam" id="PF04468">
    <property type="entry name" value="PSP1"/>
    <property type="match status" value="1"/>
</dbReference>
<proteinExistence type="predicted"/>
<dbReference type="PANTHER" id="PTHR43830">
    <property type="entry name" value="PROTEIN PSP1"/>
    <property type="match status" value="1"/>
</dbReference>
<dbReference type="AlphaFoldDB" id="A0A1J4SEL3"/>
<dbReference type="PROSITE" id="PS51411">
    <property type="entry name" value="PSP1_C"/>
    <property type="match status" value="1"/>
</dbReference>
<name>A0A1J4SEL3_9BACT</name>
<reference evidence="2 3" key="1">
    <citation type="journal article" date="2016" name="Environ. Microbiol.">
        <title>Genomic resolution of a cold subsurface aquifer community provides metabolic insights for novel microbes adapted to high CO concentrations.</title>
        <authorList>
            <person name="Probst A.J."/>
            <person name="Castelle C.J."/>
            <person name="Singh A."/>
            <person name="Brown C.T."/>
            <person name="Anantharaman K."/>
            <person name="Sharon I."/>
            <person name="Hug L.A."/>
            <person name="Burstein D."/>
            <person name="Emerson J.B."/>
            <person name="Thomas B.C."/>
            <person name="Banfield J.F."/>
        </authorList>
    </citation>
    <scope>NUCLEOTIDE SEQUENCE [LARGE SCALE GENOMIC DNA]</scope>
    <source>
        <strain evidence="2">CG1_02_38_46</strain>
    </source>
</reference>
<organism evidence="2 3">
    <name type="scientific">Candidatus Desantisbacteria bacterium CG1_02_38_46</name>
    <dbReference type="NCBI Taxonomy" id="1817893"/>
    <lineage>
        <taxon>Bacteria</taxon>
        <taxon>Candidatus Desantisiibacteriota</taxon>
    </lineage>
</organism>
<sequence length="260" mass="30036">MAEVIGIKLKEELTQYFDPQGLDLNKGDLCIVEGEEDSSEIGEVFTEIKIISPQEVRGKLKKVLRKLGKEDIEQLKMNKIKEKESFALCLKKIKEIELQMKLVKVEYNFDRSKAIFYFCSDDRIDFRELVKDLAHELKTRIEMRQIGVRDKAKMIGSFGHCGRPLCCMTFLKEFSPVSMQTVKVQNLASNPSKLSGVCGRLMCCLKYEYNFYRENTKKFPRVGTRAKVKEEIGIVSDVNIIKGTYKVKFEDGREVEVQVY</sequence>
<dbReference type="GO" id="GO:0005737">
    <property type="term" value="C:cytoplasm"/>
    <property type="evidence" value="ECO:0007669"/>
    <property type="project" value="TreeGrafter"/>
</dbReference>
<evidence type="ECO:0000313" key="3">
    <source>
        <dbReference type="Proteomes" id="UP000182278"/>
    </source>
</evidence>
<dbReference type="InterPro" id="IPR007557">
    <property type="entry name" value="PSP1_C"/>
</dbReference>
<evidence type="ECO:0000313" key="2">
    <source>
        <dbReference type="EMBL" id="OIN96701.1"/>
    </source>
</evidence>
<protein>
    <recommendedName>
        <fullName evidence="1">PSP1 C-terminal domain-containing protein</fullName>
    </recommendedName>
</protein>
<dbReference type="NCBIfam" id="NF041131">
    <property type="entry name" value="RicT_YaaT_fam"/>
    <property type="match status" value="1"/>
</dbReference>
<feature type="domain" description="PSP1 C-terminal" evidence="1">
    <location>
        <begin position="61"/>
        <end position="146"/>
    </location>
</feature>
<comment type="caution">
    <text evidence="2">The sequence shown here is derived from an EMBL/GenBank/DDBJ whole genome shotgun (WGS) entry which is preliminary data.</text>
</comment>
<gene>
    <name evidence="2" type="ORF">AUJ66_05510</name>
</gene>